<keyword evidence="2" id="KW-1185">Reference proteome</keyword>
<evidence type="ECO:0000313" key="2">
    <source>
        <dbReference type="Proteomes" id="UP000002573"/>
    </source>
</evidence>
<gene>
    <name evidence="1" type="ordered locus">Shell_0604</name>
</gene>
<dbReference type="GeneID" id="9233893"/>
<dbReference type="HOGENOM" id="CLU_2299463_0_0_2"/>
<reference evidence="2" key="1">
    <citation type="submission" date="2010-05" db="EMBL/GenBank/DDBJ databases">
        <title>Complete sequence of Staphylothermus hellenicus DSM 12710.</title>
        <authorList>
            <consortium name="US DOE Joint Genome Institute"/>
            <person name="Lucas S."/>
            <person name="Copeland A."/>
            <person name="Lapidus A."/>
            <person name="Cheng J.-F."/>
            <person name="Bruce D."/>
            <person name="Goodwin L."/>
            <person name="Pitluck S."/>
            <person name="Davenport K."/>
            <person name="Detter J.C."/>
            <person name="Han C."/>
            <person name="Tapia R."/>
            <person name="Larimer F."/>
            <person name="Land M."/>
            <person name="Hauser L."/>
            <person name="Kyrpides N."/>
            <person name="Mikhailova N."/>
            <person name="Anderson I.J."/>
            <person name="Woyke T."/>
        </authorList>
    </citation>
    <scope>NUCLEOTIDE SEQUENCE [LARGE SCALE GENOMIC DNA]</scope>
    <source>
        <strain evidence="2">DSM 12710 / JCM 10830 / BK20S6-10-b1 / P8</strain>
    </source>
</reference>
<protein>
    <submittedName>
        <fullName evidence="1">Uncharacterized protein</fullName>
    </submittedName>
</protein>
<dbReference type="AlphaFoldDB" id="D7DC32"/>
<organism evidence="1 2">
    <name type="scientific">Staphylothermus hellenicus (strain DSM 12710 / JCM 10830 / BK20S6-10-b1 / P8)</name>
    <dbReference type="NCBI Taxonomy" id="591019"/>
    <lineage>
        <taxon>Archaea</taxon>
        <taxon>Thermoproteota</taxon>
        <taxon>Thermoprotei</taxon>
        <taxon>Desulfurococcales</taxon>
        <taxon>Desulfurococcaceae</taxon>
        <taxon>Staphylothermus</taxon>
    </lineage>
</organism>
<dbReference type="Proteomes" id="UP000002573">
    <property type="component" value="Chromosome"/>
</dbReference>
<dbReference type="eggNOG" id="arCOG12393">
    <property type="taxonomic scope" value="Archaea"/>
</dbReference>
<reference evidence="1 2" key="2">
    <citation type="journal article" date="2011" name="Stand. Genomic Sci.">
        <title>Complete genome sequence of Staphylothermus hellenicus P8.</title>
        <authorList>
            <person name="Anderson I."/>
            <person name="Wirth R."/>
            <person name="Lucas S."/>
            <person name="Copeland A."/>
            <person name="Lapidus A."/>
            <person name="Cheng J.F."/>
            <person name="Goodwin L."/>
            <person name="Pitluck S."/>
            <person name="Davenport K."/>
            <person name="Detter J.C."/>
            <person name="Han C."/>
            <person name="Tapia R."/>
            <person name="Land M."/>
            <person name="Hauser L."/>
            <person name="Pati A."/>
            <person name="Mikhailova N."/>
            <person name="Woyke T."/>
            <person name="Klenk H.P."/>
            <person name="Kyrpides N."/>
            <person name="Ivanova N."/>
        </authorList>
    </citation>
    <scope>NUCLEOTIDE SEQUENCE [LARGE SCALE GENOMIC DNA]</scope>
    <source>
        <strain evidence="2">DSM 12710 / JCM 10830 / BK20S6-10-b1 / P8</strain>
    </source>
</reference>
<dbReference type="OrthoDB" id="378611at2157"/>
<dbReference type="EMBL" id="CP002051">
    <property type="protein sequence ID" value="ADI31729.1"/>
    <property type="molecule type" value="Genomic_DNA"/>
</dbReference>
<dbReference type="RefSeq" id="WP_013142927.1">
    <property type="nucleotide sequence ID" value="NC_014205.1"/>
</dbReference>
<accession>D7DC32</accession>
<proteinExistence type="predicted"/>
<dbReference type="KEGG" id="shc:Shell_0604"/>
<evidence type="ECO:0000313" key="1">
    <source>
        <dbReference type="EMBL" id="ADI31729.1"/>
    </source>
</evidence>
<name>D7DC32_STAHD</name>
<sequence>MGEKKECSALRESAELVAIINYLNNRRDEYGVAWRLDSLLSKVDLLSSIIHNCCGVETYELFMNYMSNPENEDLASEIIRMLHECMIKNECRSNISIEEE</sequence>